<accession>A0A382MIN1</accession>
<keyword evidence="5" id="KW-1179">Viral genome integration</keyword>
<dbReference type="SUPFAM" id="SSF56349">
    <property type="entry name" value="DNA breaking-rejoining enzymes"/>
    <property type="match status" value="1"/>
</dbReference>
<evidence type="ECO:0000256" key="2">
    <source>
        <dbReference type="ARBA" id="ARBA00022908"/>
    </source>
</evidence>
<feature type="domain" description="Tyr recombinase" evidence="7">
    <location>
        <begin position="155"/>
        <end position="360"/>
    </location>
</feature>
<proteinExistence type="inferred from homology"/>
<comment type="similarity">
    <text evidence="1">Belongs to the 'phage' integrase family.</text>
</comment>
<dbReference type="GO" id="GO:0015074">
    <property type="term" value="P:DNA integration"/>
    <property type="evidence" value="ECO:0007669"/>
    <property type="project" value="UniProtKB-KW"/>
</dbReference>
<dbReference type="EMBL" id="UINC01093505">
    <property type="protein sequence ID" value="SVC47975.1"/>
    <property type="molecule type" value="Genomic_DNA"/>
</dbReference>
<dbReference type="GO" id="GO:0006310">
    <property type="term" value="P:DNA recombination"/>
    <property type="evidence" value="ECO:0007669"/>
    <property type="project" value="UniProtKB-KW"/>
</dbReference>
<evidence type="ECO:0000256" key="5">
    <source>
        <dbReference type="ARBA" id="ARBA00023195"/>
    </source>
</evidence>
<keyword evidence="3" id="KW-0238">DNA-binding</keyword>
<evidence type="ECO:0000256" key="4">
    <source>
        <dbReference type="ARBA" id="ARBA00023172"/>
    </source>
</evidence>
<organism evidence="8">
    <name type="scientific">marine metagenome</name>
    <dbReference type="NCBI Taxonomy" id="408172"/>
    <lineage>
        <taxon>unclassified sequences</taxon>
        <taxon>metagenomes</taxon>
        <taxon>ecological metagenomes</taxon>
    </lineage>
</organism>
<dbReference type="GO" id="GO:0044826">
    <property type="term" value="P:viral genome integration into host DNA"/>
    <property type="evidence" value="ECO:0007669"/>
    <property type="project" value="UniProtKB-KW"/>
</dbReference>
<dbReference type="AlphaFoldDB" id="A0A382MIN1"/>
<dbReference type="InterPro" id="IPR010998">
    <property type="entry name" value="Integrase_recombinase_N"/>
</dbReference>
<dbReference type="GO" id="GO:0075713">
    <property type="term" value="P:establishment of integrated proviral latency"/>
    <property type="evidence" value="ECO:0007669"/>
    <property type="project" value="UniProtKB-KW"/>
</dbReference>
<dbReference type="InterPro" id="IPR050808">
    <property type="entry name" value="Phage_Integrase"/>
</dbReference>
<dbReference type="GO" id="GO:0003677">
    <property type="term" value="F:DNA binding"/>
    <property type="evidence" value="ECO:0007669"/>
    <property type="project" value="UniProtKB-KW"/>
</dbReference>
<dbReference type="InterPro" id="IPR013762">
    <property type="entry name" value="Integrase-like_cat_sf"/>
</dbReference>
<evidence type="ECO:0000259" key="7">
    <source>
        <dbReference type="PROSITE" id="PS51898"/>
    </source>
</evidence>
<keyword evidence="4" id="KW-0233">DNA recombination</keyword>
<keyword evidence="6" id="KW-1160">Virus entry into host cell</keyword>
<dbReference type="Gene3D" id="1.10.150.130">
    <property type="match status" value="1"/>
</dbReference>
<name>A0A382MIN1_9ZZZZ</name>
<dbReference type="GO" id="GO:0046718">
    <property type="term" value="P:symbiont entry into host cell"/>
    <property type="evidence" value="ECO:0007669"/>
    <property type="project" value="UniProtKB-KW"/>
</dbReference>
<evidence type="ECO:0000256" key="3">
    <source>
        <dbReference type="ARBA" id="ARBA00023125"/>
    </source>
</evidence>
<evidence type="ECO:0000256" key="1">
    <source>
        <dbReference type="ARBA" id="ARBA00008857"/>
    </source>
</evidence>
<keyword evidence="2" id="KW-0229">DNA integration</keyword>
<evidence type="ECO:0000313" key="8">
    <source>
        <dbReference type="EMBL" id="SVC47975.1"/>
    </source>
</evidence>
<sequence>AKLRVRFTDPSTGQRRQRSETVLGTRLEVEAASLSLRMRYDPSTVAPKEVTLDVLVNQYLNARKKNGEPRSPYSRHKELGRYNRHIRPVLGTRIANSITTQDLNLVYNQLQENLSPSTIQKINAVLGAAYELGISFGHLSKNPTKRTRRPSVIQLPPQAPSAEAVQSHLDLLHDKDHELALAVLVLSRLAIRRNELIALRWKHINLQERWLEIREGITHPTGLGAQSTPTKTGKLGWARYPLGDTLVEALGDHYTRYEKVMAEIGVEPTGEAFVLSPSPTRESPWYGDSLTKRLAHHMDHHPELQRFTLLDLRHYAATELVAGGASLVHAKVMLRHQSTKTTERYYVAVRDQQLLQESLALQDRLDHRA</sequence>
<reference evidence="8" key="1">
    <citation type="submission" date="2018-05" db="EMBL/GenBank/DDBJ databases">
        <authorList>
            <person name="Lanie J.A."/>
            <person name="Ng W.-L."/>
            <person name="Kazmierczak K.M."/>
            <person name="Andrzejewski T.M."/>
            <person name="Davidsen T.M."/>
            <person name="Wayne K.J."/>
            <person name="Tettelin H."/>
            <person name="Glass J.I."/>
            <person name="Rusch D."/>
            <person name="Podicherti R."/>
            <person name="Tsui H.-C.T."/>
            <person name="Winkler M.E."/>
        </authorList>
    </citation>
    <scope>NUCLEOTIDE SEQUENCE</scope>
</reference>
<dbReference type="CDD" id="cd00397">
    <property type="entry name" value="DNA_BRE_C"/>
    <property type="match status" value="1"/>
</dbReference>
<evidence type="ECO:0000256" key="6">
    <source>
        <dbReference type="ARBA" id="ARBA00023296"/>
    </source>
</evidence>
<dbReference type="PROSITE" id="PS51898">
    <property type="entry name" value="TYR_RECOMBINASE"/>
    <property type="match status" value="1"/>
</dbReference>
<dbReference type="InterPro" id="IPR011010">
    <property type="entry name" value="DNA_brk_join_enz"/>
</dbReference>
<dbReference type="PANTHER" id="PTHR30629:SF2">
    <property type="entry name" value="PROPHAGE INTEGRASE INTS-RELATED"/>
    <property type="match status" value="1"/>
</dbReference>
<dbReference type="PANTHER" id="PTHR30629">
    <property type="entry name" value="PROPHAGE INTEGRASE"/>
    <property type="match status" value="1"/>
</dbReference>
<dbReference type="InterPro" id="IPR002104">
    <property type="entry name" value="Integrase_catalytic"/>
</dbReference>
<protein>
    <recommendedName>
        <fullName evidence="7">Tyr recombinase domain-containing protein</fullName>
    </recommendedName>
</protein>
<feature type="non-terminal residue" evidence="8">
    <location>
        <position position="1"/>
    </location>
</feature>
<dbReference type="Gene3D" id="1.10.443.10">
    <property type="entry name" value="Intergrase catalytic core"/>
    <property type="match status" value="1"/>
</dbReference>
<dbReference type="Pfam" id="PF00589">
    <property type="entry name" value="Phage_integrase"/>
    <property type="match status" value="1"/>
</dbReference>
<gene>
    <name evidence="8" type="ORF">METZ01_LOCUS300829</name>
</gene>